<gene>
    <name evidence="2" type="ORF">S01H1_68003</name>
</gene>
<dbReference type="EMBL" id="BARS01045071">
    <property type="protein sequence ID" value="GAG29218.1"/>
    <property type="molecule type" value="Genomic_DNA"/>
</dbReference>
<evidence type="ECO:0000313" key="2">
    <source>
        <dbReference type="EMBL" id="GAG29218.1"/>
    </source>
</evidence>
<proteinExistence type="predicted"/>
<dbReference type="SUPFAM" id="SSF50891">
    <property type="entry name" value="Cyclophilin-like"/>
    <property type="match status" value="1"/>
</dbReference>
<feature type="domain" description="PPIase cyclophilin-type" evidence="1">
    <location>
        <begin position="51"/>
        <end position="86"/>
    </location>
</feature>
<protein>
    <recommendedName>
        <fullName evidence="1">PPIase cyclophilin-type domain-containing protein</fullName>
    </recommendedName>
</protein>
<comment type="caution">
    <text evidence="2">The sequence shown here is derived from an EMBL/GenBank/DDBJ whole genome shotgun (WGS) entry which is preliminary data.</text>
</comment>
<feature type="non-terminal residue" evidence="2">
    <location>
        <position position="86"/>
    </location>
</feature>
<sequence>MIIRNLLRTVAILVALVPVLSMSCGDAVPKSKNYSSSPPMTIDTSKQYTATIQTTKGDLLLELFAADVPVTVNNFVFLAREGFYNG</sequence>
<dbReference type="PROSITE" id="PS51257">
    <property type="entry name" value="PROKAR_LIPOPROTEIN"/>
    <property type="match status" value="1"/>
</dbReference>
<accession>X0WXN9</accession>
<dbReference type="GO" id="GO:0003755">
    <property type="term" value="F:peptidyl-prolyl cis-trans isomerase activity"/>
    <property type="evidence" value="ECO:0007669"/>
    <property type="project" value="InterPro"/>
</dbReference>
<name>X0WXN9_9ZZZZ</name>
<organism evidence="2">
    <name type="scientific">marine sediment metagenome</name>
    <dbReference type="NCBI Taxonomy" id="412755"/>
    <lineage>
        <taxon>unclassified sequences</taxon>
        <taxon>metagenomes</taxon>
        <taxon>ecological metagenomes</taxon>
    </lineage>
</organism>
<dbReference type="AlphaFoldDB" id="X0WXN9"/>
<reference evidence="2" key="1">
    <citation type="journal article" date="2014" name="Front. Microbiol.">
        <title>High frequency of phylogenetically diverse reductive dehalogenase-homologous genes in deep subseafloor sedimentary metagenomes.</title>
        <authorList>
            <person name="Kawai M."/>
            <person name="Futagami T."/>
            <person name="Toyoda A."/>
            <person name="Takaki Y."/>
            <person name="Nishi S."/>
            <person name="Hori S."/>
            <person name="Arai W."/>
            <person name="Tsubouchi T."/>
            <person name="Morono Y."/>
            <person name="Uchiyama I."/>
            <person name="Ito T."/>
            <person name="Fujiyama A."/>
            <person name="Inagaki F."/>
            <person name="Takami H."/>
        </authorList>
    </citation>
    <scope>NUCLEOTIDE SEQUENCE</scope>
    <source>
        <strain evidence="2">Expedition CK06-06</strain>
    </source>
</reference>
<dbReference type="Gene3D" id="2.40.100.10">
    <property type="entry name" value="Cyclophilin-like"/>
    <property type="match status" value="1"/>
</dbReference>
<dbReference type="Pfam" id="PF00160">
    <property type="entry name" value="Pro_isomerase"/>
    <property type="match status" value="1"/>
</dbReference>
<evidence type="ECO:0000259" key="1">
    <source>
        <dbReference type="Pfam" id="PF00160"/>
    </source>
</evidence>
<dbReference type="InterPro" id="IPR002130">
    <property type="entry name" value="Cyclophilin-type_PPIase_dom"/>
</dbReference>
<dbReference type="InterPro" id="IPR029000">
    <property type="entry name" value="Cyclophilin-like_dom_sf"/>
</dbReference>